<evidence type="ECO:0000313" key="1">
    <source>
        <dbReference type="EMBL" id="PTD02117.1"/>
    </source>
</evidence>
<dbReference type="Proteomes" id="UP000663297">
    <property type="component" value="Chromosome 1"/>
</dbReference>
<name>A0A2T4GEW8_FUSCU</name>
<accession>A0A2T4GEW8</accession>
<keyword evidence="3" id="KW-1185">Reference proteome</keyword>
<proteinExistence type="predicted"/>
<dbReference type="EMBL" id="PVEM01000023">
    <property type="protein sequence ID" value="PTD02117.1"/>
    <property type="molecule type" value="Genomic_DNA"/>
</dbReference>
<dbReference type="OMA" id="HLMFKGV"/>
<organism evidence="1 3">
    <name type="scientific">Fusarium culmorum</name>
    <dbReference type="NCBI Taxonomy" id="5516"/>
    <lineage>
        <taxon>Eukaryota</taxon>
        <taxon>Fungi</taxon>
        <taxon>Dikarya</taxon>
        <taxon>Ascomycota</taxon>
        <taxon>Pezizomycotina</taxon>
        <taxon>Sordariomycetes</taxon>
        <taxon>Hypocreomycetidae</taxon>
        <taxon>Hypocreales</taxon>
        <taxon>Nectriaceae</taxon>
        <taxon>Fusarium</taxon>
    </lineage>
</organism>
<protein>
    <submittedName>
        <fullName evidence="1">Uncharacterized protein</fullName>
    </submittedName>
</protein>
<reference evidence="2" key="2">
    <citation type="submission" date="2020-11" db="EMBL/GenBank/DDBJ databases">
        <title>The chromosome-scale genome resource for two endophytic Fusarium species: F. culmorum and F. pseudograminearum.</title>
        <authorList>
            <person name="Yuan Z."/>
        </authorList>
    </citation>
    <scope>NUCLEOTIDE SEQUENCE</scope>
    <source>
        <strain evidence="2">Class2-1B</strain>
    </source>
</reference>
<evidence type="ECO:0000313" key="2">
    <source>
        <dbReference type="EMBL" id="QPC58012.1"/>
    </source>
</evidence>
<evidence type="ECO:0000313" key="3">
    <source>
        <dbReference type="Proteomes" id="UP000241587"/>
    </source>
</evidence>
<gene>
    <name evidence="1" type="ORF">FCULG_00012197</name>
    <name evidence="2" type="ORF">HYE67_000243</name>
</gene>
<sequence length="446" mass="51819">MALSVSDPFIKLPAELRLRIIMSIDCATTISRLIQASPSMLGLYLEHKKYIQRHIIDYDEDMIQDAMAVISIPLFCQSIDQDPDQDTLTSARTVLQEWSNGKLLDPTKTKSDHVATQLNQLHGRILLLAEDYITKATASCPPRDYRCLPQIQLPSANGHLMFKGVEVTPRFNLADLTTLEKQRVFKAFLRHELMCRIGSLFDDDKDMPKRPISEAESEGIHCVRAYYCSVYGAIFAQCSDSQLPNNPDEIPLETELGFPDNLHFDPNTYAHKLGLHDDWWDQFPDFALRFSRCGLDRLADFLSYDMAKEDQREALKVQIQDTWFDSVEISDLDWITPFAPISKEAELNNNGGRDSKLYKQLFPFHTLRRWEIVRQRAWVFFDDTRLYPQVTTERPNFPSESFLEAESMEKTFSYEWYRYSCIMRANRREKLGHEEWARSQTVDDLV</sequence>
<reference evidence="1 3" key="1">
    <citation type="submission" date="2018-02" db="EMBL/GenBank/DDBJ databases">
        <title>Fusarium culmorum secondary metabolites in fungal-bacterial-plant interactions.</title>
        <authorList>
            <person name="Schmidt R."/>
        </authorList>
    </citation>
    <scope>NUCLEOTIDE SEQUENCE [LARGE SCALE GENOMIC DNA]</scope>
    <source>
        <strain evidence="1 3">PV</strain>
    </source>
</reference>
<dbReference type="EMBL" id="CP064747">
    <property type="protein sequence ID" value="QPC58012.1"/>
    <property type="molecule type" value="Genomic_DNA"/>
</dbReference>
<dbReference type="AlphaFoldDB" id="A0A2T4GEW8"/>
<dbReference type="Proteomes" id="UP000241587">
    <property type="component" value="Unassembled WGS sequence"/>
</dbReference>
<dbReference type="OrthoDB" id="4636359at2759"/>